<dbReference type="GO" id="GO:0005789">
    <property type="term" value="C:endoplasmic reticulum membrane"/>
    <property type="evidence" value="ECO:0007669"/>
    <property type="project" value="UniProtKB-SubCell"/>
</dbReference>
<evidence type="ECO:0000256" key="10">
    <source>
        <dbReference type="ARBA" id="ARBA00023136"/>
    </source>
</evidence>
<dbReference type="Proteomes" id="UP000275772">
    <property type="component" value="Unassembled WGS sequence"/>
</dbReference>
<keyword evidence="8" id="KW-0256">Endoplasmic reticulum</keyword>
<evidence type="ECO:0000256" key="7">
    <source>
        <dbReference type="ARBA" id="ARBA00022692"/>
    </source>
</evidence>
<dbReference type="AlphaFoldDB" id="A0A383UQW1"/>
<dbReference type="EC" id="2.4.1.142" evidence="3"/>
<accession>A0A383UQW1</accession>
<name>A0A383UQW1_BLUHO</name>
<keyword evidence="9 12" id="KW-1133">Transmembrane helix</keyword>
<protein>
    <recommendedName>
        <fullName evidence="4">Chitobiosyldiphosphodolichol beta-mannosyltransferase</fullName>
        <ecNumber evidence="3">2.4.1.142</ecNumber>
    </recommendedName>
</protein>
<dbReference type="InterPro" id="IPR026051">
    <property type="entry name" value="ALG1-like"/>
</dbReference>
<dbReference type="SUPFAM" id="SSF53756">
    <property type="entry name" value="UDP-Glycosyltransferase/glycogen phosphorylase"/>
    <property type="match status" value="1"/>
</dbReference>
<dbReference type="Pfam" id="PF13692">
    <property type="entry name" value="Glyco_trans_1_4"/>
    <property type="match status" value="1"/>
</dbReference>
<evidence type="ECO:0000256" key="4">
    <source>
        <dbReference type="ARBA" id="ARBA00015841"/>
    </source>
</evidence>
<evidence type="ECO:0000313" key="13">
    <source>
        <dbReference type="EMBL" id="SZF02186.1"/>
    </source>
</evidence>
<keyword evidence="6" id="KW-0808">Transferase</keyword>
<dbReference type="EMBL" id="UNSH01000041">
    <property type="protein sequence ID" value="SZF02186.1"/>
    <property type="molecule type" value="Genomic_DNA"/>
</dbReference>
<dbReference type="GO" id="GO:0004578">
    <property type="term" value="F:chitobiosyldiphosphodolichol beta-mannosyltransferase activity"/>
    <property type="evidence" value="ECO:0007669"/>
    <property type="project" value="UniProtKB-EC"/>
</dbReference>
<dbReference type="PANTHER" id="PTHR13036:SF0">
    <property type="entry name" value="CHITOBIOSYLDIPHOSPHODOLICHOL BETA-MANNOSYLTRANSFERASE"/>
    <property type="match status" value="1"/>
</dbReference>
<evidence type="ECO:0000256" key="8">
    <source>
        <dbReference type="ARBA" id="ARBA00022824"/>
    </source>
</evidence>
<feature type="transmembrane region" description="Helical" evidence="12">
    <location>
        <begin position="194"/>
        <end position="216"/>
    </location>
</feature>
<reference evidence="13 14" key="1">
    <citation type="submission" date="2017-11" db="EMBL/GenBank/DDBJ databases">
        <authorList>
            <person name="Kracher B."/>
        </authorList>
    </citation>
    <scope>NUCLEOTIDE SEQUENCE [LARGE SCALE GENOMIC DNA]</scope>
    <source>
        <strain evidence="13 14">RACE1</strain>
    </source>
</reference>
<evidence type="ECO:0000256" key="2">
    <source>
        <dbReference type="ARBA" id="ARBA00004922"/>
    </source>
</evidence>
<dbReference type="Gene3D" id="3.40.50.2000">
    <property type="entry name" value="Glycogen Phosphorylase B"/>
    <property type="match status" value="1"/>
</dbReference>
<evidence type="ECO:0000256" key="5">
    <source>
        <dbReference type="ARBA" id="ARBA00022676"/>
    </source>
</evidence>
<evidence type="ECO:0000256" key="1">
    <source>
        <dbReference type="ARBA" id="ARBA00004389"/>
    </source>
</evidence>
<evidence type="ECO:0000256" key="6">
    <source>
        <dbReference type="ARBA" id="ARBA00022679"/>
    </source>
</evidence>
<dbReference type="FunFam" id="3.40.50.2000:FF:000162">
    <property type="entry name" value="Beta-1,4-mannosyltransferase (Alg1), putative"/>
    <property type="match status" value="1"/>
</dbReference>
<feature type="transmembrane region" description="Helical" evidence="12">
    <location>
        <begin position="86"/>
        <end position="105"/>
    </location>
</feature>
<gene>
    <name evidence="13" type="ORF">BLGHR1_12963</name>
</gene>
<evidence type="ECO:0000256" key="11">
    <source>
        <dbReference type="ARBA" id="ARBA00024899"/>
    </source>
</evidence>
<evidence type="ECO:0000313" key="14">
    <source>
        <dbReference type="Proteomes" id="UP000275772"/>
    </source>
</evidence>
<comment type="pathway">
    <text evidence="2">Protein modification; protein glycosylation.</text>
</comment>
<comment type="subcellular location">
    <subcellularLocation>
        <location evidence="1">Endoplasmic reticulum membrane</location>
        <topology evidence="1">Single-pass membrane protein</topology>
    </subcellularLocation>
</comment>
<dbReference type="VEuPathDB" id="FungiDB:BLGHR1_12963"/>
<sequence length="544" mass="61462">MASNSRGRAWKQCNWEFHRQYQRFLRNLRVASRRNLIHNKLLPLPLTSLTLQTFHHENIVCEYVKYCNKQVSSLRENRTWRSMSDVFLSGALIVSTTITVLFLLAPSRYVQHSHHRASQKASSDIPEISVQVLVLGDIGRSPRMQYHAMSIAKHGGRVEIIGYLDSAVHPELVASPDVTIIPIPQPLRIFGFSWIPFVIAGPLKVLWQFFVLSYALSYRTKPTRWLLVQNPPAIPTLLIALFICFVRNTHLIIDWHNYGWSILAGTKGPKHPFVQMHKYYESTLGNWAPTANFTVSDAMRRQLKNPPYNICTPILTLHDRPPDIFQPIECIEARKAFLKHLPETATHAQEIISGDTKLLVSSTSWTPDEDLNLLLEALCNYTASQRQLPSILVVITGKGPQKQDYIDRIKILTSTGKLKNITIRTAWLSIESYASLLSVADLGVCLHMSSSGVDLPMKVVDMFGAGLPVVGYDAYESWQELVKEGENGRGFHTSEALSSILQELFSEKDGSQLAVLKRGALKEGKKRWDDTWNEVAGRVLGLCD</sequence>
<keyword evidence="7 12" id="KW-0812">Transmembrane</keyword>
<comment type="function">
    <text evidence="11">Participates in the formation of the lipid-linked precursor oligosaccharide for N-glycosylation. Involved in assembling the dolichol-pyrophosphate-GlcNAc(2)-Man(5) intermediate on the cytoplasmic surface of the ER.</text>
</comment>
<keyword evidence="10 12" id="KW-0472">Membrane</keyword>
<evidence type="ECO:0000256" key="12">
    <source>
        <dbReference type="SAM" id="Phobius"/>
    </source>
</evidence>
<keyword evidence="5" id="KW-0328">Glycosyltransferase</keyword>
<evidence type="ECO:0000256" key="9">
    <source>
        <dbReference type="ARBA" id="ARBA00022989"/>
    </source>
</evidence>
<evidence type="ECO:0000256" key="3">
    <source>
        <dbReference type="ARBA" id="ARBA00012611"/>
    </source>
</evidence>
<organism evidence="13 14">
    <name type="scientific">Blumeria hordei</name>
    <name type="common">Barley powdery mildew</name>
    <name type="synonym">Blumeria graminis f. sp. hordei</name>
    <dbReference type="NCBI Taxonomy" id="2867405"/>
    <lineage>
        <taxon>Eukaryota</taxon>
        <taxon>Fungi</taxon>
        <taxon>Dikarya</taxon>
        <taxon>Ascomycota</taxon>
        <taxon>Pezizomycotina</taxon>
        <taxon>Leotiomycetes</taxon>
        <taxon>Erysiphales</taxon>
        <taxon>Erysiphaceae</taxon>
        <taxon>Blumeria</taxon>
    </lineage>
</organism>
<proteinExistence type="predicted"/>
<dbReference type="PANTHER" id="PTHR13036">
    <property type="entry name" value="BETA1,4 MANNOSYLTRANSFERASE"/>
    <property type="match status" value="1"/>
</dbReference>